<dbReference type="EMBL" id="MU266331">
    <property type="protein sequence ID" value="KAH7930568.1"/>
    <property type="molecule type" value="Genomic_DNA"/>
</dbReference>
<organism evidence="1 2">
    <name type="scientific">Leucogyrophana mollusca</name>
    <dbReference type="NCBI Taxonomy" id="85980"/>
    <lineage>
        <taxon>Eukaryota</taxon>
        <taxon>Fungi</taxon>
        <taxon>Dikarya</taxon>
        <taxon>Basidiomycota</taxon>
        <taxon>Agaricomycotina</taxon>
        <taxon>Agaricomycetes</taxon>
        <taxon>Agaricomycetidae</taxon>
        <taxon>Boletales</taxon>
        <taxon>Boletales incertae sedis</taxon>
        <taxon>Leucogyrophana</taxon>
    </lineage>
</organism>
<keyword evidence="2" id="KW-1185">Reference proteome</keyword>
<proteinExistence type="predicted"/>
<gene>
    <name evidence="1" type="ORF">BV22DRAFT_1054752</name>
</gene>
<reference evidence="1" key="1">
    <citation type="journal article" date="2021" name="New Phytol.">
        <title>Evolutionary innovations through gain and loss of genes in the ectomycorrhizal Boletales.</title>
        <authorList>
            <person name="Wu G."/>
            <person name="Miyauchi S."/>
            <person name="Morin E."/>
            <person name="Kuo A."/>
            <person name="Drula E."/>
            <person name="Varga T."/>
            <person name="Kohler A."/>
            <person name="Feng B."/>
            <person name="Cao Y."/>
            <person name="Lipzen A."/>
            <person name="Daum C."/>
            <person name="Hundley H."/>
            <person name="Pangilinan J."/>
            <person name="Johnson J."/>
            <person name="Barry K."/>
            <person name="LaButti K."/>
            <person name="Ng V."/>
            <person name="Ahrendt S."/>
            <person name="Min B."/>
            <person name="Choi I.G."/>
            <person name="Park H."/>
            <person name="Plett J.M."/>
            <person name="Magnuson J."/>
            <person name="Spatafora J.W."/>
            <person name="Nagy L.G."/>
            <person name="Henrissat B."/>
            <person name="Grigoriev I.V."/>
            <person name="Yang Z.L."/>
            <person name="Xu J."/>
            <person name="Martin F.M."/>
        </authorList>
    </citation>
    <scope>NUCLEOTIDE SEQUENCE</scope>
    <source>
        <strain evidence="1">KUC20120723A-06</strain>
    </source>
</reference>
<comment type="caution">
    <text evidence="1">The sequence shown here is derived from an EMBL/GenBank/DDBJ whole genome shotgun (WGS) entry which is preliminary data.</text>
</comment>
<evidence type="ECO:0000313" key="1">
    <source>
        <dbReference type="EMBL" id="KAH7930568.1"/>
    </source>
</evidence>
<protein>
    <submittedName>
        <fullName evidence="1">ATP11-domain-containing protein</fullName>
    </submittedName>
</protein>
<name>A0ACB8C199_9AGAM</name>
<dbReference type="Proteomes" id="UP000790709">
    <property type="component" value="Unassembled WGS sequence"/>
</dbReference>
<evidence type="ECO:0000313" key="2">
    <source>
        <dbReference type="Proteomes" id="UP000790709"/>
    </source>
</evidence>
<accession>A0ACB8C199</accession>
<sequence>MTFLVPRPSLLRSSGSRVARLDQRLAARVHTDGIPRYESKYAEKLQQKAKEKGLDLSELKTRAREELKKKLKEEASKSIPKAFLGQASSNSPPKTSLKSGGANATSNPGVRRDSAPVKPLGSILNVPRLLSTPHTPAQVSALWTAYHASRTGGTGRGYICASVPLDLYEKMTNVAKRYPLFVVPIPREATPDVSDADPTQGAGTAHEFYFLQWDFHDPPSPPLATEPDPFTPVSSADVDVLPQTSTVLFTPLQEYKLRTSFATPYLVLTFYTDLARTHGIVLLRGEITPSGAAAATVPGQDVSGRFLLSQVDAQVLAMGLQKFFLWGEGKEVDGAREQTAEDLLRQFHETPEDFSWEALLKHSKLTA</sequence>